<protein>
    <submittedName>
        <fullName evidence="5">CapA family protein</fullName>
    </submittedName>
    <submittedName>
        <fullName evidence="4">Capsular polysaccharide biosynthesis protein</fullName>
    </submittedName>
</protein>
<dbReference type="CDD" id="cd07381">
    <property type="entry name" value="MPP_CapA"/>
    <property type="match status" value="1"/>
</dbReference>
<dbReference type="AlphaFoldDB" id="A0A2T3G5Q3"/>
<evidence type="ECO:0000313" key="8">
    <source>
        <dbReference type="Proteomes" id="UP000593842"/>
    </source>
</evidence>
<dbReference type="InterPro" id="IPR029052">
    <property type="entry name" value="Metallo-depent_PP-like"/>
</dbReference>
<feature type="domain" description="Capsule synthesis protein CapA" evidence="3">
    <location>
        <begin position="54"/>
        <end position="305"/>
    </location>
</feature>
<dbReference type="GeneID" id="70581161"/>
<organism evidence="6 7">
    <name type="scientific">Faecalibacillus intestinalis</name>
    <dbReference type="NCBI Taxonomy" id="1982626"/>
    <lineage>
        <taxon>Bacteria</taxon>
        <taxon>Bacillati</taxon>
        <taxon>Bacillota</taxon>
        <taxon>Erysipelotrichia</taxon>
        <taxon>Erysipelotrichales</taxon>
        <taxon>Coprobacillaceae</taxon>
        <taxon>Faecalibacillus</taxon>
    </lineage>
</organism>
<evidence type="ECO:0000313" key="6">
    <source>
        <dbReference type="EMBL" id="PST42880.1"/>
    </source>
</evidence>
<dbReference type="Proteomes" id="UP001204814">
    <property type="component" value="Unassembled WGS sequence"/>
</dbReference>
<evidence type="ECO:0000313" key="5">
    <source>
        <dbReference type="EMBL" id="MCQ5062831.1"/>
    </source>
</evidence>
<dbReference type="EMBL" id="AP024085">
    <property type="protein sequence ID" value="BCL59011.1"/>
    <property type="molecule type" value="Genomic_DNA"/>
</dbReference>
<name>A0A2T3G5Q3_9FIRM</name>
<dbReference type="Gene3D" id="3.60.21.10">
    <property type="match status" value="1"/>
</dbReference>
<dbReference type="InterPro" id="IPR052169">
    <property type="entry name" value="CW_Biosynth-Accessory"/>
</dbReference>
<keyword evidence="2" id="KW-1133">Transmembrane helix</keyword>
<dbReference type="RefSeq" id="WP_107029089.1">
    <property type="nucleotide sequence ID" value="NZ_AP024085.1"/>
</dbReference>
<keyword evidence="2" id="KW-0812">Transmembrane</keyword>
<keyword evidence="2" id="KW-0472">Membrane</keyword>
<comment type="similarity">
    <text evidence="1">Belongs to the CapA family.</text>
</comment>
<accession>A0A2T3G5Q3</accession>
<dbReference type="SMART" id="SM00854">
    <property type="entry name" value="PGA_cap"/>
    <property type="match status" value="1"/>
</dbReference>
<reference evidence="6 7" key="1">
    <citation type="journal article" date="2019" name="Int. J. Syst. Evol. Microbiol.">
        <title>Faecalibacillus intestinalis gen. nov., sp. nov. and Faecalibacillus faecis sp. nov., isolated from human faeces.</title>
        <authorList>
            <person name="Seo B."/>
            <person name="Jeon K."/>
            <person name="Baek I."/>
            <person name="Lee Y.M."/>
            <person name="Baek K."/>
            <person name="Ko G."/>
        </authorList>
    </citation>
    <scope>NUCLEOTIDE SEQUENCE [LARGE SCALE GENOMIC DNA]</scope>
    <source>
        <strain evidence="6 7">SNUG30099</strain>
    </source>
</reference>
<reference evidence="8" key="3">
    <citation type="submission" date="2020-09" db="EMBL/GenBank/DDBJ databases">
        <title>Complete genome sequencing of Faecalibacillus intestinalis strain 14EGH31.</title>
        <authorList>
            <person name="Sakamoto M."/>
            <person name="Murakami T."/>
            <person name="Mori H."/>
        </authorList>
    </citation>
    <scope>NUCLEOTIDE SEQUENCE [LARGE SCALE GENOMIC DNA]</scope>
    <source>
        <strain evidence="8">14EGH31</strain>
    </source>
</reference>
<gene>
    <name evidence="6" type="ORF">C7U54_01710</name>
    <name evidence="4" type="ORF">Fi14EGH31_27230</name>
    <name evidence="5" type="ORF">NE542_13490</name>
</gene>
<dbReference type="SUPFAM" id="SSF56300">
    <property type="entry name" value="Metallo-dependent phosphatases"/>
    <property type="match status" value="1"/>
</dbReference>
<evidence type="ECO:0000256" key="2">
    <source>
        <dbReference type="SAM" id="Phobius"/>
    </source>
</evidence>
<keyword evidence="7" id="KW-1185">Reference proteome</keyword>
<dbReference type="PANTHER" id="PTHR33393:SF12">
    <property type="entry name" value="CAPSULE BIOSYNTHESIS PROTEIN CAPA"/>
    <property type="match status" value="1"/>
</dbReference>
<reference evidence="4" key="2">
    <citation type="journal article" date="2020" name="Microbiol. Resour. Announc.">
        <title>Complete Genome Sequence of Faecalibacillus intestinalis JCM 34082, Isolated from Feces from a Healthy Japanese Female.</title>
        <authorList>
            <person name="Sakamoto M."/>
            <person name="Ikeyama N."/>
            <person name="Toyoda A."/>
            <person name="Murakami T."/>
            <person name="Mori H."/>
            <person name="Ohkuma M."/>
        </authorList>
    </citation>
    <scope>NUCLEOTIDE SEQUENCE</scope>
    <source>
        <strain evidence="4">14EGH31</strain>
    </source>
</reference>
<feature type="transmembrane region" description="Helical" evidence="2">
    <location>
        <begin position="9"/>
        <end position="31"/>
    </location>
</feature>
<evidence type="ECO:0000259" key="3">
    <source>
        <dbReference type="SMART" id="SM00854"/>
    </source>
</evidence>
<evidence type="ECO:0000313" key="7">
    <source>
        <dbReference type="Proteomes" id="UP000240974"/>
    </source>
</evidence>
<sequence>MKKINKKKIFFVSITFLITLCLLFYFIFSYYSTLIQPRTIHKKNKKNTSYPTVSFVAVGDNIIHENVYQYALKQGNNTTYNFKPCYQNIKKYISDHDLAYINQETLIAGDSYGIKGYPNFNSPESLIDDLQDTGFNMASSATNHSMDLGKNALISSAHIWKQHSDILFSGLYENQEDRQTIRVIEKNGIRFSLLAYTFGVNETTNYKSIQKQLKTYPYILGQLDKEQIKEDVNNAKAQSDVVIVAVHWGKEGHSELSDLQQEYAHYFADLGVDVVIGNHPHLIQPIEKINHTLVIYSLGNFLSTMKDVYNQLEGMVCFDFVKKEDEISIENIQYVPLVNHYNDNVVTIYSLKEYTSTLASQHSILKDQANIIKEFKNYVKQMISNDDIDIEM</sequence>
<evidence type="ECO:0000313" key="4">
    <source>
        <dbReference type="EMBL" id="BCL59011.1"/>
    </source>
</evidence>
<reference evidence="5" key="4">
    <citation type="submission" date="2022-06" db="EMBL/GenBank/DDBJ databases">
        <title>Isolation of gut microbiota from human fecal samples.</title>
        <authorList>
            <person name="Pamer E.G."/>
            <person name="Barat B."/>
            <person name="Waligurski E."/>
            <person name="Medina S."/>
            <person name="Paddock L."/>
            <person name="Mostad J."/>
        </authorList>
    </citation>
    <scope>NUCLEOTIDE SEQUENCE</scope>
    <source>
        <strain evidence="5">DFI.6.24</strain>
    </source>
</reference>
<dbReference type="Proteomes" id="UP000593842">
    <property type="component" value="Chromosome"/>
</dbReference>
<dbReference type="KEGG" id="fit:Fi14EGH31_27230"/>
<dbReference type="Proteomes" id="UP000240974">
    <property type="component" value="Unassembled WGS sequence"/>
</dbReference>
<proteinExistence type="inferred from homology"/>
<dbReference type="EMBL" id="JANGBO010000020">
    <property type="protein sequence ID" value="MCQ5062831.1"/>
    <property type="molecule type" value="Genomic_DNA"/>
</dbReference>
<dbReference type="PANTHER" id="PTHR33393">
    <property type="entry name" value="POLYGLUTAMINE SYNTHESIS ACCESSORY PROTEIN RV0574C-RELATED"/>
    <property type="match status" value="1"/>
</dbReference>
<dbReference type="InterPro" id="IPR019079">
    <property type="entry name" value="Capsule_synth_CapA"/>
</dbReference>
<dbReference type="EMBL" id="PYLQ01000002">
    <property type="protein sequence ID" value="PST42880.1"/>
    <property type="molecule type" value="Genomic_DNA"/>
</dbReference>
<dbReference type="Pfam" id="PF09587">
    <property type="entry name" value="PGA_cap"/>
    <property type="match status" value="1"/>
</dbReference>
<evidence type="ECO:0000256" key="1">
    <source>
        <dbReference type="ARBA" id="ARBA00005662"/>
    </source>
</evidence>